<dbReference type="InterPro" id="IPR025877">
    <property type="entry name" value="MobA-like_NTP_Trfase"/>
</dbReference>
<dbReference type="GO" id="GO:0046872">
    <property type="term" value="F:metal ion binding"/>
    <property type="evidence" value="ECO:0007669"/>
    <property type="project" value="UniProtKB-KW"/>
</dbReference>
<feature type="binding site" evidence="8">
    <location>
        <begin position="3"/>
        <end position="5"/>
    </location>
    <ligand>
        <name>GTP</name>
        <dbReference type="ChEBI" id="CHEBI:37565"/>
    </ligand>
</feature>
<dbReference type="Gene3D" id="3.90.550.10">
    <property type="entry name" value="Spore Coat Polysaccharide Biosynthesis Protein SpsA, Chain A"/>
    <property type="match status" value="1"/>
</dbReference>
<protein>
    <recommendedName>
        <fullName evidence="8">Molybdenum cofactor guanylyltransferase</fullName>
        <shortName evidence="8">MoCo guanylyltransferase</shortName>
        <ecNumber evidence="8">2.7.7.77</ecNumber>
    </recommendedName>
    <alternativeName>
        <fullName evidence="8">GTP:molybdopterin guanylyltransferase</fullName>
    </alternativeName>
    <alternativeName>
        <fullName evidence="8">Mo-MPT guanylyltransferase</fullName>
    </alternativeName>
    <alternativeName>
        <fullName evidence="8">Molybdopterin guanylyltransferase</fullName>
    </alternativeName>
    <alternativeName>
        <fullName evidence="8">Molybdopterin-guanine dinucleotide synthase</fullName>
        <shortName evidence="8">MGD synthase</shortName>
    </alternativeName>
</protein>
<keyword evidence="6 8" id="KW-0342">GTP-binding</keyword>
<dbReference type="PANTHER" id="PTHR19136">
    <property type="entry name" value="MOLYBDENUM COFACTOR GUANYLYLTRANSFERASE"/>
    <property type="match status" value="1"/>
</dbReference>
<evidence type="ECO:0000256" key="5">
    <source>
        <dbReference type="ARBA" id="ARBA00022842"/>
    </source>
</evidence>
<keyword evidence="2 8" id="KW-0808">Transferase</keyword>
<comment type="domain">
    <text evidence="8">The N-terminal domain determines nucleotide recognition and specific binding, while the C-terminal domain determines the specific binding to the target protein.</text>
</comment>
<feature type="binding site" evidence="8">
    <location>
        <position position="62"/>
    </location>
    <ligand>
        <name>GTP</name>
        <dbReference type="ChEBI" id="CHEBI:37565"/>
    </ligand>
</feature>
<dbReference type="EMBL" id="CP158568">
    <property type="protein sequence ID" value="XBY42819.1"/>
    <property type="molecule type" value="Genomic_DNA"/>
</dbReference>
<organism evidence="10">
    <name type="scientific">Methyloraptor flagellatus</name>
    <dbReference type="NCBI Taxonomy" id="3162530"/>
    <lineage>
        <taxon>Bacteria</taxon>
        <taxon>Pseudomonadati</taxon>
        <taxon>Pseudomonadota</taxon>
        <taxon>Alphaproteobacteria</taxon>
        <taxon>Hyphomicrobiales</taxon>
        <taxon>Ancalomicrobiaceae</taxon>
        <taxon>Methyloraptor</taxon>
    </lineage>
</organism>
<dbReference type="PANTHER" id="PTHR19136:SF81">
    <property type="entry name" value="MOLYBDENUM COFACTOR GUANYLYLTRANSFERASE"/>
    <property type="match status" value="1"/>
</dbReference>
<gene>
    <name evidence="8 10" type="primary">mobA</name>
    <name evidence="10" type="ORF">ABS361_11865</name>
</gene>
<dbReference type="InterPro" id="IPR013482">
    <property type="entry name" value="Molybde_CF_guanTrfase"/>
</dbReference>
<comment type="similarity">
    <text evidence="8">Belongs to the MobA family.</text>
</comment>
<keyword evidence="4 8" id="KW-0547">Nucleotide-binding</keyword>
<evidence type="ECO:0000256" key="4">
    <source>
        <dbReference type="ARBA" id="ARBA00022741"/>
    </source>
</evidence>
<accession>A0AAU7X4P2</accession>
<dbReference type="SUPFAM" id="SSF53448">
    <property type="entry name" value="Nucleotide-diphospho-sugar transferases"/>
    <property type="match status" value="1"/>
</dbReference>
<dbReference type="GO" id="GO:0005737">
    <property type="term" value="C:cytoplasm"/>
    <property type="evidence" value="ECO:0007669"/>
    <property type="project" value="UniProtKB-SubCell"/>
</dbReference>
<comment type="cofactor">
    <cofactor evidence="8">
        <name>Mg(2+)</name>
        <dbReference type="ChEBI" id="CHEBI:18420"/>
    </cofactor>
</comment>
<dbReference type="EC" id="2.7.7.77" evidence="8"/>
<feature type="domain" description="MobA-like NTP transferase" evidence="9">
    <location>
        <begin position="2"/>
        <end position="160"/>
    </location>
</feature>
<feature type="binding site" evidence="8">
    <location>
        <position position="97"/>
    </location>
    <ligand>
        <name>Mg(2+)</name>
        <dbReference type="ChEBI" id="CHEBI:18420"/>
    </ligand>
</feature>
<sequence length="210" mass="21530">MVLAGGLARRMGGGDKPLLPIAGRPMLDHVIERLAPQVGALVLNANGAPERFADYGLPVVADTVAGHPGPLAGVLAGLAWARDNRPTARWVVSAAGDTPFLPRDLVSRFAAALADAAPGTIAVAAHAGATHQAVAAYPVELADGLDRDLRAGAARALLAWIARHRHVFVPFEAAEGVDPFFNVNTPEDLAAAERAIGTLGKADPGRTGAA</sequence>
<evidence type="ECO:0000256" key="7">
    <source>
        <dbReference type="ARBA" id="ARBA00023150"/>
    </source>
</evidence>
<dbReference type="HAMAP" id="MF_00316">
    <property type="entry name" value="MobA"/>
    <property type="match status" value="1"/>
</dbReference>
<keyword evidence="3 8" id="KW-0479">Metal-binding</keyword>
<dbReference type="GO" id="GO:0061603">
    <property type="term" value="F:molybdenum cofactor guanylyltransferase activity"/>
    <property type="evidence" value="ECO:0007669"/>
    <property type="project" value="UniProtKB-EC"/>
</dbReference>
<dbReference type="GO" id="GO:1902758">
    <property type="term" value="P:bis(molybdopterin guanine dinucleotide)molybdenum biosynthetic process"/>
    <property type="evidence" value="ECO:0007669"/>
    <property type="project" value="TreeGrafter"/>
</dbReference>
<dbReference type="InterPro" id="IPR029044">
    <property type="entry name" value="Nucleotide-diphossugar_trans"/>
</dbReference>
<keyword evidence="1 8" id="KW-0963">Cytoplasm</keyword>
<name>A0AAU7X4P2_9HYPH</name>
<evidence type="ECO:0000256" key="3">
    <source>
        <dbReference type="ARBA" id="ARBA00022723"/>
    </source>
</evidence>
<dbReference type="Pfam" id="PF12804">
    <property type="entry name" value="NTP_transf_3"/>
    <property type="match status" value="1"/>
</dbReference>
<keyword evidence="5 8" id="KW-0460">Magnesium</keyword>
<comment type="function">
    <text evidence="8">Transfers a GMP moiety from GTP to Mo-molybdopterin (Mo-MPT) cofactor (Moco or molybdenum cofactor) to form Mo-molybdopterin guanine dinucleotide (Mo-MGD) cofactor.</text>
</comment>
<dbReference type="KEGG" id="mflg:ABS361_11865"/>
<comment type="subcellular location">
    <subcellularLocation>
        <location evidence="8">Cytoplasm</location>
    </subcellularLocation>
</comment>
<dbReference type="NCBIfam" id="TIGR02665">
    <property type="entry name" value="molyb_mobA"/>
    <property type="match status" value="1"/>
</dbReference>
<feature type="binding site" evidence="8">
    <location>
        <position position="44"/>
    </location>
    <ligand>
        <name>GTP</name>
        <dbReference type="ChEBI" id="CHEBI:37565"/>
    </ligand>
</feature>
<evidence type="ECO:0000259" key="9">
    <source>
        <dbReference type="Pfam" id="PF12804"/>
    </source>
</evidence>
<proteinExistence type="inferred from homology"/>
<keyword evidence="10" id="KW-0548">Nucleotidyltransferase</keyword>
<evidence type="ECO:0000256" key="6">
    <source>
        <dbReference type="ARBA" id="ARBA00023134"/>
    </source>
</evidence>
<comment type="catalytic activity">
    <reaction evidence="8">
        <text>Mo-molybdopterin + GTP + H(+) = Mo-molybdopterin guanine dinucleotide + diphosphate</text>
        <dbReference type="Rhea" id="RHEA:34243"/>
        <dbReference type="ChEBI" id="CHEBI:15378"/>
        <dbReference type="ChEBI" id="CHEBI:33019"/>
        <dbReference type="ChEBI" id="CHEBI:37565"/>
        <dbReference type="ChEBI" id="CHEBI:71302"/>
        <dbReference type="ChEBI" id="CHEBI:71310"/>
        <dbReference type="EC" id="2.7.7.77"/>
    </reaction>
</comment>
<reference evidence="10" key="1">
    <citation type="submission" date="2024-06" db="EMBL/GenBank/DDBJ databases">
        <title>Methylostella associata gen. nov., sp. nov., a novel Ancalomicrobiaceae-affiliated facultatively methylotrophic bacteria that feed on methanotrophs of the genus Methylococcus.</title>
        <authorList>
            <person name="Saltykova V."/>
            <person name="Danilova O.V."/>
            <person name="Oshkin I.Y."/>
            <person name="Belova S.E."/>
            <person name="Pimenov N.V."/>
            <person name="Dedysh S.N."/>
        </authorList>
    </citation>
    <scope>NUCLEOTIDE SEQUENCE</scope>
    <source>
        <strain evidence="10">S20</strain>
    </source>
</reference>
<keyword evidence="7 8" id="KW-0501">Molybdenum cofactor biosynthesis</keyword>
<comment type="subunit">
    <text evidence="8">Monomer.</text>
</comment>
<dbReference type="AlphaFoldDB" id="A0AAU7X4P2"/>
<evidence type="ECO:0000256" key="1">
    <source>
        <dbReference type="ARBA" id="ARBA00022490"/>
    </source>
</evidence>
<evidence type="ECO:0000256" key="8">
    <source>
        <dbReference type="HAMAP-Rule" id="MF_00316"/>
    </source>
</evidence>
<feature type="binding site" evidence="8">
    <location>
        <position position="16"/>
    </location>
    <ligand>
        <name>GTP</name>
        <dbReference type="ChEBI" id="CHEBI:37565"/>
    </ligand>
</feature>
<dbReference type="GO" id="GO:0005525">
    <property type="term" value="F:GTP binding"/>
    <property type="evidence" value="ECO:0007669"/>
    <property type="project" value="UniProtKB-UniRule"/>
</dbReference>
<evidence type="ECO:0000256" key="2">
    <source>
        <dbReference type="ARBA" id="ARBA00022679"/>
    </source>
</evidence>
<dbReference type="CDD" id="cd02503">
    <property type="entry name" value="MobA"/>
    <property type="match status" value="1"/>
</dbReference>
<evidence type="ECO:0000313" key="10">
    <source>
        <dbReference type="EMBL" id="XBY42819.1"/>
    </source>
</evidence>
<feature type="binding site" evidence="8">
    <location>
        <position position="97"/>
    </location>
    <ligand>
        <name>GTP</name>
        <dbReference type="ChEBI" id="CHEBI:37565"/>
    </ligand>
</feature>